<gene>
    <name evidence="1" type="ORF">I7730_00615</name>
</gene>
<dbReference type="Proteomes" id="UP000863257">
    <property type="component" value="Unassembled WGS sequence"/>
</dbReference>
<reference evidence="1" key="2">
    <citation type="submission" date="2019-01" db="EMBL/GenBank/DDBJ databases">
        <authorList>
            <consortium name="NCBI Pathogen Detection Project"/>
        </authorList>
    </citation>
    <scope>NUCLEOTIDE SEQUENCE</scope>
    <source>
        <strain evidence="1">BCW_3452</strain>
    </source>
</reference>
<comment type="caution">
    <text evidence="1">The sequence shown here is derived from an EMBL/GenBank/DDBJ whole genome shotgun (WGS) entry which is preliminary data.</text>
</comment>
<dbReference type="EMBL" id="DACRBY010000001">
    <property type="protein sequence ID" value="HAS8538301.1"/>
    <property type="molecule type" value="Genomic_DNA"/>
</dbReference>
<proteinExistence type="predicted"/>
<organism evidence="1">
    <name type="scientific">Vibrio vulnificus</name>
    <dbReference type="NCBI Taxonomy" id="672"/>
    <lineage>
        <taxon>Bacteria</taxon>
        <taxon>Pseudomonadati</taxon>
        <taxon>Pseudomonadota</taxon>
        <taxon>Gammaproteobacteria</taxon>
        <taxon>Vibrionales</taxon>
        <taxon>Vibrionaceae</taxon>
        <taxon>Vibrio</taxon>
    </lineage>
</organism>
<sequence length="115" mass="12959">MSKLSEHRNCGKCERSEVEIGGKVYSQSEDSNLCQECLDRDNQEKIEAYSATNPSPSNHLCNAKIVCPHCGYENEPDCEDYDLDNDQRECGNCESVFSCTTNIEVTYTTSKIEDD</sequence>
<reference evidence="1" key="1">
    <citation type="journal article" date="2018" name="Genome Biol.">
        <title>SKESA: strategic k-mer extension for scrupulous assemblies.</title>
        <authorList>
            <person name="Souvorov A."/>
            <person name="Agarwala R."/>
            <person name="Lipman D.J."/>
        </authorList>
    </citation>
    <scope>NUCLEOTIDE SEQUENCE</scope>
    <source>
        <strain evidence="1">BCW_3452</strain>
    </source>
</reference>
<protein>
    <submittedName>
        <fullName evidence="1">Uncharacterized protein</fullName>
    </submittedName>
</protein>
<accession>A0A8H9K5F7</accession>
<evidence type="ECO:0000313" key="1">
    <source>
        <dbReference type="EMBL" id="HAS8538301.1"/>
    </source>
</evidence>
<dbReference type="AlphaFoldDB" id="A0A8H9K5F7"/>
<name>A0A8H9K5F7_VIBVL</name>